<dbReference type="InterPro" id="IPR011342">
    <property type="entry name" value="Shikimate_DH"/>
</dbReference>
<dbReference type="InterPro" id="IPR041121">
    <property type="entry name" value="SDH_C"/>
</dbReference>
<dbReference type="PANTHER" id="PTHR21089">
    <property type="entry name" value="SHIKIMATE DEHYDROGENASE"/>
    <property type="match status" value="1"/>
</dbReference>
<evidence type="ECO:0000256" key="2">
    <source>
        <dbReference type="ARBA" id="ARBA00012962"/>
    </source>
</evidence>
<dbReference type="InterPro" id="IPR036291">
    <property type="entry name" value="NAD(P)-bd_dom_sf"/>
</dbReference>
<dbReference type="Pfam" id="PF18317">
    <property type="entry name" value="SDH_C"/>
    <property type="match status" value="1"/>
</dbReference>
<dbReference type="Gene3D" id="3.40.50.10860">
    <property type="entry name" value="Leucine Dehydrogenase, chain A, domain 1"/>
    <property type="match status" value="1"/>
</dbReference>
<feature type="domain" description="SDH C-terminal" evidence="11">
    <location>
        <begin position="240"/>
        <end position="267"/>
    </location>
</feature>
<feature type="domain" description="Shikimate dehydrogenase substrate binding N-terminal" evidence="10">
    <location>
        <begin position="7"/>
        <end position="89"/>
    </location>
</feature>
<dbReference type="CDD" id="cd01065">
    <property type="entry name" value="NAD_bind_Shikimate_DH"/>
    <property type="match status" value="1"/>
</dbReference>
<dbReference type="RefSeq" id="WP_204415967.1">
    <property type="nucleotide sequence ID" value="NZ_JAFBED010000004.1"/>
</dbReference>
<evidence type="ECO:0000256" key="5">
    <source>
        <dbReference type="ARBA" id="ARBA00023002"/>
    </source>
</evidence>
<dbReference type="NCBIfam" id="TIGR00507">
    <property type="entry name" value="aroE"/>
    <property type="match status" value="1"/>
</dbReference>
<keyword evidence="3 8" id="KW-0028">Amino-acid biosynthesis</keyword>
<comment type="function">
    <text evidence="8">Involved in the biosynthesis of the chorismate, which leads to the biosynthesis of aromatic amino acids. Catalyzes the reversible NADPH linked reduction of 3-dehydroshikimate (DHSA) to yield shikimate (SA).</text>
</comment>
<evidence type="ECO:0000256" key="7">
    <source>
        <dbReference type="ARBA" id="ARBA00049442"/>
    </source>
</evidence>
<feature type="binding site" evidence="8">
    <location>
        <begin position="149"/>
        <end position="154"/>
    </location>
    <ligand>
        <name>NADP(+)</name>
        <dbReference type="ChEBI" id="CHEBI:58349"/>
    </ligand>
</feature>
<keyword evidence="6 8" id="KW-0057">Aromatic amino acid biosynthesis</keyword>
<evidence type="ECO:0000259" key="11">
    <source>
        <dbReference type="Pfam" id="PF18317"/>
    </source>
</evidence>
<evidence type="ECO:0000259" key="9">
    <source>
        <dbReference type="Pfam" id="PF01488"/>
    </source>
</evidence>
<accession>A0ABS2P1N8</accession>
<name>A0ABS2P1N8_9BACI</name>
<feature type="binding site" evidence="8">
    <location>
        <begin position="15"/>
        <end position="17"/>
    </location>
    <ligand>
        <name>shikimate</name>
        <dbReference type="ChEBI" id="CHEBI:36208"/>
    </ligand>
</feature>
<feature type="binding site" evidence="8">
    <location>
        <position position="102"/>
    </location>
    <ligand>
        <name>shikimate</name>
        <dbReference type="ChEBI" id="CHEBI:36208"/>
    </ligand>
</feature>
<sequence>MKKLYGVIGCPIQQTMSPLIHNDAFLHLGMDAFYHAFHVEPGDLEDAVKGMKALGVSGFNVTIPHKESIIPLLDEVDEHARRIGAVNTVVCENGKLKGYNTDGPGYVEALKQVTQTSDKRMLIIGAGGAARAIIYSLLQEPGVTADILNRTPEKAISLIEEFSFHDRCRAVTMEEAVRSLPTYDVIVQTTSVGMHPHVEETPIPLSTLKKNAVVSDIIYNPLETRLLNEARLKGAVVQNGVQMFAYQAALAFQQWTGNVPDVERMETLVTERLGGTSC</sequence>
<evidence type="ECO:0000256" key="1">
    <source>
        <dbReference type="ARBA" id="ARBA00004871"/>
    </source>
</evidence>
<dbReference type="EMBL" id="JAFBED010000004">
    <property type="protein sequence ID" value="MBM7620345.1"/>
    <property type="molecule type" value="Genomic_DNA"/>
</dbReference>
<comment type="caution">
    <text evidence="12">The sequence shown here is derived from an EMBL/GenBank/DDBJ whole genome shotgun (WGS) entry which is preliminary data.</text>
</comment>
<comment type="catalytic activity">
    <reaction evidence="7 8">
        <text>shikimate + NADP(+) = 3-dehydroshikimate + NADPH + H(+)</text>
        <dbReference type="Rhea" id="RHEA:17737"/>
        <dbReference type="ChEBI" id="CHEBI:15378"/>
        <dbReference type="ChEBI" id="CHEBI:16630"/>
        <dbReference type="ChEBI" id="CHEBI:36208"/>
        <dbReference type="ChEBI" id="CHEBI:57783"/>
        <dbReference type="ChEBI" id="CHEBI:58349"/>
        <dbReference type="EC" id="1.1.1.25"/>
    </reaction>
</comment>
<dbReference type="Gene3D" id="3.40.50.720">
    <property type="entry name" value="NAD(P)-binding Rossmann-like Domain"/>
    <property type="match status" value="1"/>
</dbReference>
<evidence type="ECO:0000313" key="12">
    <source>
        <dbReference type="EMBL" id="MBM7620345.1"/>
    </source>
</evidence>
<proteinExistence type="inferred from homology"/>
<evidence type="ECO:0000259" key="10">
    <source>
        <dbReference type="Pfam" id="PF08501"/>
    </source>
</evidence>
<gene>
    <name evidence="8" type="primary">aroE</name>
    <name evidence="12" type="ORF">JOC95_002198</name>
</gene>
<evidence type="ECO:0000313" key="13">
    <source>
        <dbReference type="Proteomes" id="UP000737402"/>
    </source>
</evidence>
<dbReference type="Pfam" id="PF08501">
    <property type="entry name" value="Shikimate_dh_N"/>
    <property type="match status" value="1"/>
</dbReference>
<dbReference type="InterPro" id="IPR046346">
    <property type="entry name" value="Aminoacid_DH-like_N_sf"/>
</dbReference>
<dbReference type="SUPFAM" id="SSF51735">
    <property type="entry name" value="NAD(P)-binding Rossmann-fold domains"/>
    <property type="match status" value="1"/>
</dbReference>
<keyword evidence="5 8" id="KW-0560">Oxidoreductase</keyword>
<protein>
    <recommendedName>
        <fullName evidence="2 8">Shikimate dehydrogenase (NADP(+))</fullName>
        <shortName evidence="8">SDH</shortName>
        <ecNumber evidence="2 8">1.1.1.25</ecNumber>
    </recommendedName>
</protein>
<evidence type="ECO:0000256" key="3">
    <source>
        <dbReference type="ARBA" id="ARBA00022605"/>
    </source>
</evidence>
<keyword evidence="13" id="KW-1185">Reference proteome</keyword>
<dbReference type="InterPro" id="IPR013708">
    <property type="entry name" value="Shikimate_DH-bd_N"/>
</dbReference>
<feature type="binding site" evidence="8">
    <location>
        <position position="240"/>
    </location>
    <ligand>
        <name>NADP(+)</name>
        <dbReference type="ChEBI" id="CHEBI:58349"/>
    </ligand>
</feature>
<keyword evidence="4 8" id="KW-0521">NADP</keyword>
<dbReference type="Proteomes" id="UP000737402">
    <property type="component" value="Unassembled WGS sequence"/>
</dbReference>
<feature type="binding site" evidence="8">
    <location>
        <position position="87"/>
    </location>
    <ligand>
        <name>shikimate</name>
        <dbReference type="ChEBI" id="CHEBI:36208"/>
    </ligand>
</feature>
<comment type="similarity">
    <text evidence="8">Belongs to the shikimate dehydrogenase family.</text>
</comment>
<evidence type="ECO:0000256" key="6">
    <source>
        <dbReference type="ARBA" id="ARBA00023141"/>
    </source>
</evidence>
<evidence type="ECO:0000256" key="4">
    <source>
        <dbReference type="ARBA" id="ARBA00022857"/>
    </source>
</evidence>
<dbReference type="GO" id="GO:0004764">
    <property type="term" value="F:shikimate 3-dehydrogenase (NADP+) activity"/>
    <property type="evidence" value="ECO:0007669"/>
    <property type="project" value="UniProtKB-EC"/>
</dbReference>
<feature type="binding site" evidence="8">
    <location>
        <position position="217"/>
    </location>
    <ligand>
        <name>NADP(+)</name>
        <dbReference type="ChEBI" id="CHEBI:58349"/>
    </ligand>
</feature>
<comment type="subunit">
    <text evidence="8">Homodimer.</text>
</comment>
<evidence type="ECO:0000256" key="8">
    <source>
        <dbReference type="HAMAP-Rule" id="MF_00222"/>
    </source>
</evidence>
<dbReference type="InterPro" id="IPR006151">
    <property type="entry name" value="Shikm_DH/Glu-tRNA_Rdtase"/>
</dbReference>
<feature type="binding site" evidence="8">
    <location>
        <position position="247"/>
    </location>
    <ligand>
        <name>shikimate</name>
        <dbReference type="ChEBI" id="CHEBI:36208"/>
    </ligand>
</feature>
<organism evidence="12 13">
    <name type="scientific">Sutcliffiella tianshenii</name>
    <dbReference type="NCBI Taxonomy" id="1463404"/>
    <lineage>
        <taxon>Bacteria</taxon>
        <taxon>Bacillati</taxon>
        <taxon>Bacillota</taxon>
        <taxon>Bacilli</taxon>
        <taxon>Bacillales</taxon>
        <taxon>Bacillaceae</taxon>
        <taxon>Sutcliffiella</taxon>
    </lineage>
</organism>
<feature type="binding site" evidence="8">
    <location>
        <position position="78"/>
    </location>
    <ligand>
        <name>NADP(+)</name>
        <dbReference type="ChEBI" id="CHEBI:58349"/>
    </ligand>
</feature>
<dbReference type="EC" id="1.1.1.25" evidence="2 8"/>
<reference evidence="12 13" key="1">
    <citation type="submission" date="2021-01" db="EMBL/GenBank/DDBJ databases">
        <title>Genomic Encyclopedia of Type Strains, Phase IV (KMG-IV): sequencing the most valuable type-strain genomes for metagenomic binning, comparative biology and taxonomic classification.</title>
        <authorList>
            <person name="Goeker M."/>
        </authorList>
    </citation>
    <scope>NUCLEOTIDE SEQUENCE [LARGE SCALE GENOMIC DNA]</scope>
    <source>
        <strain evidence="12 13">DSM 25879</strain>
    </source>
</reference>
<dbReference type="PANTHER" id="PTHR21089:SF1">
    <property type="entry name" value="BIFUNCTIONAL 3-DEHYDROQUINATE DEHYDRATASE_SHIKIMATE DEHYDROGENASE, CHLOROPLASTIC"/>
    <property type="match status" value="1"/>
</dbReference>
<dbReference type="SUPFAM" id="SSF53223">
    <property type="entry name" value="Aminoacid dehydrogenase-like, N-terminal domain"/>
    <property type="match status" value="1"/>
</dbReference>
<dbReference type="HAMAP" id="MF_00222">
    <property type="entry name" value="Shikimate_DH_AroE"/>
    <property type="match status" value="1"/>
</dbReference>
<dbReference type="NCBIfam" id="NF001319">
    <property type="entry name" value="PRK00258.3-3"/>
    <property type="match status" value="1"/>
</dbReference>
<dbReference type="Pfam" id="PF01488">
    <property type="entry name" value="Shikimate_DH"/>
    <property type="match status" value="1"/>
</dbReference>
<feature type="binding site" evidence="8">
    <location>
        <position position="62"/>
    </location>
    <ligand>
        <name>shikimate</name>
        <dbReference type="ChEBI" id="CHEBI:36208"/>
    </ligand>
</feature>
<dbReference type="InterPro" id="IPR022893">
    <property type="entry name" value="Shikimate_DH_fam"/>
</dbReference>
<feature type="domain" description="Quinate/shikimate 5-dehydrogenase/glutamyl-tRNA reductase" evidence="9">
    <location>
        <begin position="109"/>
        <end position="191"/>
    </location>
</feature>
<comment type="pathway">
    <text evidence="1 8">Metabolic intermediate biosynthesis; chorismate biosynthesis; chorismate from D-erythrose 4-phosphate and phosphoenolpyruvate: step 4/7.</text>
</comment>
<feature type="active site" description="Proton acceptor" evidence="8">
    <location>
        <position position="66"/>
    </location>
</feature>
<feature type="binding site" evidence="8">
    <location>
        <begin position="125"/>
        <end position="129"/>
    </location>
    <ligand>
        <name>NADP(+)</name>
        <dbReference type="ChEBI" id="CHEBI:58349"/>
    </ligand>
</feature>
<feature type="binding site" evidence="8">
    <location>
        <position position="219"/>
    </location>
    <ligand>
        <name>shikimate</name>
        <dbReference type="ChEBI" id="CHEBI:36208"/>
    </ligand>
</feature>